<name>A0ACC1YU07_MELAZ</name>
<feature type="non-terminal residue" evidence="1">
    <location>
        <position position="1"/>
    </location>
</feature>
<proteinExistence type="predicted"/>
<sequence length="110" mass="12312">SLTQHKLFYSYQFFIPFTFLASGIPLPYSFLHIRTSMAKVEAAARITTEVAPPQFITVAKRPLTIMLATIVEEEKDFVIYESLSSSTCGSSPALHLSRLQIEKSVLLRSS</sequence>
<dbReference type="Proteomes" id="UP001164539">
    <property type="component" value="Chromosome 2"/>
</dbReference>
<keyword evidence="2" id="KW-1185">Reference proteome</keyword>
<comment type="caution">
    <text evidence="1">The sequence shown here is derived from an EMBL/GenBank/DDBJ whole genome shotgun (WGS) entry which is preliminary data.</text>
</comment>
<evidence type="ECO:0000313" key="2">
    <source>
        <dbReference type="Proteomes" id="UP001164539"/>
    </source>
</evidence>
<dbReference type="EMBL" id="CM051395">
    <property type="protein sequence ID" value="KAJ4726598.1"/>
    <property type="molecule type" value="Genomic_DNA"/>
</dbReference>
<evidence type="ECO:0000313" key="1">
    <source>
        <dbReference type="EMBL" id="KAJ4726598.1"/>
    </source>
</evidence>
<accession>A0ACC1YU07</accession>
<gene>
    <name evidence="1" type="ORF">OWV82_005282</name>
</gene>
<protein>
    <submittedName>
        <fullName evidence="1">Uncharacterized protein</fullName>
    </submittedName>
</protein>
<reference evidence="1 2" key="1">
    <citation type="journal article" date="2023" name="Science">
        <title>Complex scaffold remodeling in plant triterpene biosynthesis.</title>
        <authorList>
            <person name="De La Pena R."/>
            <person name="Hodgson H."/>
            <person name="Liu J.C."/>
            <person name="Stephenson M.J."/>
            <person name="Martin A.C."/>
            <person name="Owen C."/>
            <person name="Harkess A."/>
            <person name="Leebens-Mack J."/>
            <person name="Jimenez L.E."/>
            <person name="Osbourn A."/>
            <person name="Sattely E.S."/>
        </authorList>
    </citation>
    <scope>NUCLEOTIDE SEQUENCE [LARGE SCALE GENOMIC DNA]</scope>
    <source>
        <strain evidence="2">cv. JPN11</strain>
        <tissue evidence="1">Leaf</tissue>
    </source>
</reference>
<organism evidence="1 2">
    <name type="scientific">Melia azedarach</name>
    <name type="common">Chinaberry tree</name>
    <dbReference type="NCBI Taxonomy" id="155640"/>
    <lineage>
        <taxon>Eukaryota</taxon>
        <taxon>Viridiplantae</taxon>
        <taxon>Streptophyta</taxon>
        <taxon>Embryophyta</taxon>
        <taxon>Tracheophyta</taxon>
        <taxon>Spermatophyta</taxon>
        <taxon>Magnoliopsida</taxon>
        <taxon>eudicotyledons</taxon>
        <taxon>Gunneridae</taxon>
        <taxon>Pentapetalae</taxon>
        <taxon>rosids</taxon>
        <taxon>malvids</taxon>
        <taxon>Sapindales</taxon>
        <taxon>Meliaceae</taxon>
        <taxon>Melia</taxon>
    </lineage>
</organism>